<evidence type="ECO:0000313" key="10">
    <source>
        <dbReference type="Proteomes" id="UP000265618"/>
    </source>
</evidence>
<accession>A0A9K3CYU2</accession>
<dbReference type="PROSITE" id="PS00028">
    <property type="entry name" value="ZINC_FINGER_C2H2_1"/>
    <property type="match status" value="1"/>
</dbReference>
<evidence type="ECO:0000256" key="1">
    <source>
        <dbReference type="ARBA" id="ARBA00004123"/>
    </source>
</evidence>
<organism evidence="9 10">
    <name type="scientific">Kipferlia bialata</name>
    <dbReference type="NCBI Taxonomy" id="797122"/>
    <lineage>
        <taxon>Eukaryota</taxon>
        <taxon>Metamonada</taxon>
        <taxon>Carpediemonas-like organisms</taxon>
        <taxon>Kipferlia</taxon>
    </lineage>
</organism>
<evidence type="ECO:0000256" key="2">
    <source>
        <dbReference type="ARBA" id="ARBA00022723"/>
    </source>
</evidence>
<dbReference type="CDD" id="cd20908">
    <property type="entry name" value="SUF4-like"/>
    <property type="match status" value="1"/>
</dbReference>
<dbReference type="EMBL" id="BDIP01001660">
    <property type="protein sequence ID" value="GIQ84876.1"/>
    <property type="molecule type" value="Genomic_DNA"/>
</dbReference>
<comment type="caution">
    <text evidence="9">The sequence shown here is derived from an EMBL/GenBank/DDBJ whole genome shotgun (WGS) entry which is preliminary data.</text>
</comment>
<evidence type="ECO:0000256" key="5">
    <source>
        <dbReference type="ARBA" id="ARBA00023242"/>
    </source>
</evidence>
<evidence type="ECO:0000256" key="6">
    <source>
        <dbReference type="PROSITE-ProRule" id="PRU00042"/>
    </source>
</evidence>
<dbReference type="InterPro" id="IPR013087">
    <property type="entry name" value="Znf_C2H2_type"/>
</dbReference>
<evidence type="ECO:0000256" key="7">
    <source>
        <dbReference type="SAM" id="MobiDB-lite"/>
    </source>
</evidence>
<sequence>MVEGAVKHKRNRPKRRKVLEVRPFCWYCDRSFSDELSLIRHQKHIHFRCQLCSKSSRSGKKSTFYSTIALKEHYAQVHSETLDEVPGAVEGRAKIGEDNNVIGMDGIPPDAIVNKAAALRKRYPRRRVRVDQSINTMAALSGDSEERAERKRGGLLGNIRAKTGLTGGSNYHQHRERDRPRDMVMQQQRPPQMAMPVQPAKPPGPAPTYMSDVPPIVREQPRQGYGRY</sequence>
<protein>
    <recommendedName>
        <fullName evidence="8">C2H2-type domain-containing protein</fullName>
    </recommendedName>
</protein>
<evidence type="ECO:0000313" key="9">
    <source>
        <dbReference type="EMBL" id="GIQ84876.1"/>
    </source>
</evidence>
<dbReference type="PANTHER" id="PTHR23215">
    <property type="entry name" value="ZINC FINGER PROTEIN 207"/>
    <property type="match status" value="1"/>
</dbReference>
<comment type="subcellular location">
    <subcellularLocation>
        <location evidence="1">Nucleus</location>
    </subcellularLocation>
</comment>
<dbReference type="PROSITE" id="PS50157">
    <property type="entry name" value="ZINC_FINGER_C2H2_2"/>
    <property type="match status" value="1"/>
</dbReference>
<keyword evidence="4" id="KW-0862">Zinc</keyword>
<gene>
    <name evidence="9" type="ORF">KIPB_006454</name>
</gene>
<dbReference type="Proteomes" id="UP000265618">
    <property type="component" value="Unassembled WGS sequence"/>
</dbReference>
<keyword evidence="5" id="KW-0539">Nucleus</keyword>
<dbReference type="GO" id="GO:0005634">
    <property type="term" value="C:nucleus"/>
    <property type="evidence" value="ECO:0007669"/>
    <property type="project" value="UniProtKB-SubCell"/>
</dbReference>
<proteinExistence type="predicted"/>
<dbReference type="AlphaFoldDB" id="A0A9K3CYU2"/>
<feature type="compositionally biased region" description="Basic and acidic residues" evidence="7">
    <location>
        <begin position="173"/>
        <end position="182"/>
    </location>
</feature>
<feature type="compositionally biased region" description="Low complexity" evidence="7">
    <location>
        <begin position="183"/>
        <end position="198"/>
    </location>
</feature>
<dbReference type="PANTHER" id="PTHR23215:SF0">
    <property type="entry name" value="BUB3-INTERACTING AND GLEBS MOTIF-CONTAINING PROTEIN ZNF207"/>
    <property type="match status" value="1"/>
</dbReference>
<feature type="domain" description="C2H2-type" evidence="8">
    <location>
        <begin position="23"/>
        <end position="46"/>
    </location>
</feature>
<name>A0A9K3CYU2_9EUKA</name>
<feature type="region of interest" description="Disordered" evidence="7">
    <location>
        <begin position="159"/>
        <end position="228"/>
    </location>
</feature>
<dbReference type="SMART" id="SM00355">
    <property type="entry name" value="ZnF_C2H2"/>
    <property type="match status" value="2"/>
</dbReference>
<dbReference type="OrthoDB" id="1306014at2759"/>
<evidence type="ECO:0000256" key="3">
    <source>
        <dbReference type="ARBA" id="ARBA00022771"/>
    </source>
</evidence>
<keyword evidence="3 6" id="KW-0863">Zinc-finger</keyword>
<dbReference type="GO" id="GO:0008270">
    <property type="term" value="F:zinc ion binding"/>
    <property type="evidence" value="ECO:0007669"/>
    <property type="project" value="UniProtKB-KW"/>
</dbReference>
<keyword evidence="2" id="KW-0479">Metal-binding</keyword>
<keyword evidence="10" id="KW-1185">Reference proteome</keyword>
<reference evidence="9 10" key="1">
    <citation type="journal article" date="2018" name="PLoS ONE">
        <title>The draft genome of Kipferlia bialata reveals reductive genome evolution in fornicate parasites.</title>
        <authorList>
            <person name="Tanifuji G."/>
            <person name="Takabayashi S."/>
            <person name="Kume K."/>
            <person name="Takagi M."/>
            <person name="Nakayama T."/>
            <person name="Kamikawa R."/>
            <person name="Inagaki Y."/>
            <person name="Hashimoto T."/>
        </authorList>
    </citation>
    <scope>NUCLEOTIDE SEQUENCE [LARGE SCALE GENOMIC DNA]</scope>
    <source>
        <strain evidence="9">NY0173</strain>
    </source>
</reference>
<evidence type="ECO:0000256" key="4">
    <source>
        <dbReference type="ARBA" id="ARBA00022833"/>
    </source>
</evidence>
<evidence type="ECO:0000259" key="8">
    <source>
        <dbReference type="PROSITE" id="PS50157"/>
    </source>
</evidence>